<evidence type="ECO:0000256" key="8">
    <source>
        <dbReference type="ARBA" id="ARBA00022640"/>
    </source>
</evidence>
<evidence type="ECO:0000313" key="18">
    <source>
        <dbReference type="EMBL" id="QCI08741.1"/>
    </source>
</evidence>
<evidence type="ECO:0000256" key="14">
    <source>
        <dbReference type="ARBA" id="ARBA00023307"/>
    </source>
</evidence>
<dbReference type="PIRSF" id="PIRSF000081">
    <property type="entry name" value="Phycocyanin"/>
    <property type="match status" value="1"/>
</dbReference>
<dbReference type="InterPro" id="IPR038719">
    <property type="entry name" value="Phycobilisome_asu/bsu_sf"/>
</dbReference>
<keyword evidence="5 17" id="KW-0150">Chloroplast</keyword>
<sequence>MQDTITSIVNQYDLTGKYLDDMALSKIQNYFATALSRLQVIEMINSQSSKIIQETATRLYNEQPELLRPGGNSYTTRRYSACLRDIEYYLRYASYSLIAGNINILNERVLDGLRETYNSLNVPIGPTVRSIKILEEIVKEEFADNYKEKPEFIKQPFEYMIMSLSEQNT</sequence>
<dbReference type="InterPro" id="IPR012128">
    <property type="entry name" value="Phycobilisome_asu/bsu"/>
</dbReference>
<reference evidence="18" key="1">
    <citation type="journal article" date="2019" name="Mol. Phylogenet. Evol.">
        <title>Morphological evolution and classification of the red algal order Ceramiales inferred using plastid phylogenomics.</title>
        <authorList>
            <person name="Diaz-Tapia P."/>
            <person name="Pasella M.M."/>
            <person name="Verbruggen H."/>
            <person name="Maggs C.A."/>
        </authorList>
    </citation>
    <scope>NUCLEOTIDE SEQUENCE</scope>
    <source>
        <strain evidence="18">PD2995</strain>
    </source>
</reference>
<evidence type="ECO:0000256" key="12">
    <source>
        <dbReference type="ARBA" id="ARBA00023078"/>
    </source>
</evidence>
<keyword evidence="8 17" id="KW-0934">Plastid</keyword>
<protein>
    <submittedName>
        <fullName evidence="18">Allogcyanin beta 18 subunit</fullName>
    </submittedName>
</protein>
<dbReference type="AlphaFoldDB" id="A0A4D6X117"/>
<dbReference type="GO" id="GO:0015979">
    <property type="term" value="P:photosynthesis"/>
    <property type="evidence" value="ECO:0007669"/>
    <property type="project" value="UniProtKB-KW"/>
</dbReference>
<comment type="similarity">
    <text evidence="2 17">Belongs to the phycobiliprotein family.</text>
</comment>
<geneLocation type="plastid" evidence="18"/>
<evidence type="ECO:0000256" key="6">
    <source>
        <dbReference type="ARBA" id="ARBA00022531"/>
    </source>
</evidence>
<keyword evidence="3 17" id="KW-0813">Transport</keyword>
<keyword evidence="7" id="KW-0042">Antenna complex</keyword>
<keyword evidence="6 17" id="KW-0602">Photosynthesis</keyword>
<evidence type="ECO:0000256" key="2">
    <source>
        <dbReference type="ARBA" id="ARBA00008182"/>
    </source>
</evidence>
<evidence type="ECO:0000256" key="10">
    <source>
        <dbReference type="ARBA" id="ARBA00022982"/>
    </source>
</evidence>
<evidence type="ECO:0000256" key="11">
    <source>
        <dbReference type="ARBA" id="ARBA00022991"/>
    </source>
</evidence>
<dbReference type="NCBIfam" id="TIGR01337">
    <property type="entry name" value="apcB"/>
    <property type="match status" value="1"/>
</dbReference>
<evidence type="ECO:0000256" key="15">
    <source>
        <dbReference type="PIRSR" id="PIRSR000081-1"/>
    </source>
</evidence>
<evidence type="ECO:0000256" key="17">
    <source>
        <dbReference type="RuleBase" id="RU004438"/>
    </source>
</evidence>
<evidence type="ECO:0000256" key="1">
    <source>
        <dbReference type="ARBA" id="ARBA00004185"/>
    </source>
</evidence>
<dbReference type="PANTHER" id="PTHR34011:SF3">
    <property type="entry name" value="ALLOPHYCOCYANIN BETA CHAIN"/>
    <property type="match status" value="1"/>
</dbReference>
<evidence type="ECO:0000256" key="9">
    <source>
        <dbReference type="ARBA" id="ARBA00022738"/>
    </source>
</evidence>
<dbReference type="InterPro" id="IPR009050">
    <property type="entry name" value="Globin-like_sf"/>
</dbReference>
<accession>A0A4D6X117</accession>
<organism evidence="18">
    <name type="scientific">Sphondylothamnion multifidum</name>
    <dbReference type="NCBI Taxonomy" id="193186"/>
    <lineage>
        <taxon>Eukaryota</taxon>
        <taxon>Rhodophyta</taxon>
        <taxon>Florideophyceae</taxon>
        <taxon>Rhodymeniophycidae</taxon>
        <taxon>Ceramiales</taxon>
        <taxon>Ceramiaceae</taxon>
        <taxon>Sphondylothamnion</taxon>
    </lineage>
</organism>
<dbReference type="SUPFAM" id="SSF46458">
    <property type="entry name" value="Globin-like"/>
    <property type="match status" value="1"/>
</dbReference>
<dbReference type="CDD" id="cd12126">
    <property type="entry name" value="APC_beta"/>
    <property type="match status" value="1"/>
</dbReference>
<feature type="binding site" evidence="15">
    <location>
        <position position="72"/>
    </location>
    <ligand>
        <name>(2R,3E)-phycocyanobilin</name>
        <dbReference type="ChEBI" id="CHEBI:85275"/>
        <label>2</label>
    </ligand>
</feature>
<reference evidence="18" key="2">
    <citation type="submission" date="2019-04" db="EMBL/GenBank/DDBJ databases">
        <authorList>
            <person name="Pasella M."/>
        </authorList>
    </citation>
    <scope>NUCLEOTIDE SEQUENCE</scope>
    <source>
        <strain evidence="18">PD2995</strain>
    </source>
</reference>
<keyword evidence="12 17" id="KW-0793">Thylakoid</keyword>
<dbReference type="EMBL" id="MK814736">
    <property type="protein sequence ID" value="QCI08741.1"/>
    <property type="molecule type" value="Genomic_DNA"/>
</dbReference>
<keyword evidence="4" id="KW-0488">Methylation</keyword>
<keyword evidence="10 17" id="KW-0249">Electron transport</keyword>
<keyword evidence="14 17" id="KW-0089">Bile pigment</keyword>
<comment type="subcellular location">
    <subcellularLocation>
        <location evidence="1 17">Plastid</location>
        <location evidence="1 17">Chloroplast thylakoid membrane</location>
        <topology evidence="1 17">Peripheral membrane protein</topology>
        <orientation evidence="1 17">Stromal side</orientation>
    </subcellularLocation>
</comment>
<evidence type="ECO:0000256" key="3">
    <source>
        <dbReference type="ARBA" id="ARBA00022448"/>
    </source>
</evidence>
<evidence type="ECO:0000256" key="13">
    <source>
        <dbReference type="ARBA" id="ARBA00023136"/>
    </source>
</evidence>
<feature type="modified residue" description="N4-methylasparagine" evidence="16">
    <location>
        <position position="72"/>
    </location>
</feature>
<proteinExistence type="inferred from homology"/>
<dbReference type="InterPro" id="IPR006245">
    <property type="entry name" value="Allophycocyanin_b"/>
</dbReference>
<dbReference type="Gene3D" id="1.10.490.20">
    <property type="entry name" value="Phycocyanins"/>
    <property type="match status" value="1"/>
</dbReference>
<feature type="binding site" evidence="15">
    <location>
        <position position="77"/>
    </location>
    <ligand>
        <name>(2R,3E)-phycocyanobilin</name>
        <dbReference type="ChEBI" id="CHEBI:85275"/>
        <label>2</label>
    </ligand>
</feature>
<keyword evidence="13 17" id="KW-0472">Membrane</keyword>
<feature type="binding site" description="covalent" evidence="15">
    <location>
        <position position="82"/>
    </location>
    <ligand>
        <name>(2R,3E)-phycocyanobilin</name>
        <dbReference type="ChEBI" id="CHEBI:85275"/>
        <label>2</label>
    </ligand>
</feature>
<dbReference type="GO" id="GO:0030089">
    <property type="term" value="C:phycobilisome"/>
    <property type="evidence" value="ECO:0007669"/>
    <property type="project" value="UniProtKB-KW"/>
</dbReference>
<evidence type="ECO:0000256" key="7">
    <source>
        <dbReference type="ARBA" id="ARBA00022549"/>
    </source>
</evidence>
<evidence type="ECO:0000256" key="5">
    <source>
        <dbReference type="ARBA" id="ARBA00022528"/>
    </source>
</evidence>
<keyword evidence="11 17" id="KW-0157">Chromophore</keyword>
<keyword evidence="9 17" id="KW-0605">Phycobilisome</keyword>
<dbReference type="Pfam" id="PF00502">
    <property type="entry name" value="Phycobilisome"/>
    <property type="match status" value="1"/>
</dbReference>
<name>A0A4D6X117_9FLOR</name>
<evidence type="ECO:0000256" key="4">
    <source>
        <dbReference type="ARBA" id="ARBA00022481"/>
    </source>
</evidence>
<dbReference type="GO" id="GO:0009535">
    <property type="term" value="C:chloroplast thylakoid membrane"/>
    <property type="evidence" value="ECO:0007669"/>
    <property type="project" value="UniProtKB-SubCell"/>
</dbReference>
<evidence type="ECO:0000256" key="16">
    <source>
        <dbReference type="PIRSR" id="PIRSR000081-2"/>
    </source>
</evidence>
<dbReference type="PANTHER" id="PTHR34011">
    <property type="entry name" value="PHYCOBILISOME 32.1 KDA LINKER POLYPEPTIDE, PHYCOCYANIN-ASSOCIATED, ROD 2-RELATED"/>
    <property type="match status" value="1"/>
</dbReference>
<gene>
    <name evidence="18" type="primary">apcF</name>
</gene>